<evidence type="ECO:0000259" key="1">
    <source>
        <dbReference type="Pfam" id="PF00646"/>
    </source>
</evidence>
<comment type="caution">
    <text evidence="2">The sequence shown here is derived from an EMBL/GenBank/DDBJ whole genome shotgun (WGS) entry which is preliminary data.</text>
</comment>
<dbReference type="Pfam" id="PF00646">
    <property type="entry name" value="F-box"/>
    <property type="match status" value="1"/>
</dbReference>
<feature type="non-terminal residue" evidence="2">
    <location>
        <position position="1"/>
    </location>
</feature>
<protein>
    <recommendedName>
        <fullName evidence="1">F-box domain-containing protein</fullName>
    </recommendedName>
</protein>
<keyword evidence="3" id="KW-1185">Reference proteome</keyword>
<feature type="domain" description="F-box" evidence="1">
    <location>
        <begin position="28"/>
        <end position="66"/>
    </location>
</feature>
<sequence length="370" mass="42530">TVDRISSISNEMQIITKNGVESEYLDLLSRLPNDCLMEIFARLDHNDHDEVATLSRRMCTLSDGSRSRCAKILVFGLEILQERRRELHFTMRLPRQKIFLELKDCTGPWDKLKKRNEGDVKDYKSHYTSELQVISGSVDGCAKPGEIIDRAAAILSKFDFQSLQFYSMCIDDHFLTWFEQIARTSRTLNNFGLMKCFFDDAIRSDGRERLLSSLSLARPFTMCLVFCCDASFIDETFLRNYAKAVPFAHLGIFNAGQSRSLLFASKGLGESLSQLGMFSMPRLVINTDWLLSPLLKRLRHKTEGTWHFRTTRNIDQREIDTAMGSDMKCSSNGNRHTIELADANFKLDLRFIQDNMVATMWNIEAVFQYA</sequence>
<evidence type="ECO:0000313" key="2">
    <source>
        <dbReference type="EMBL" id="GMT02044.1"/>
    </source>
</evidence>
<dbReference type="InterPro" id="IPR001810">
    <property type="entry name" value="F-box_dom"/>
</dbReference>
<dbReference type="InterPro" id="IPR036047">
    <property type="entry name" value="F-box-like_dom_sf"/>
</dbReference>
<reference evidence="2" key="1">
    <citation type="submission" date="2023-10" db="EMBL/GenBank/DDBJ databases">
        <title>Genome assembly of Pristionchus species.</title>
        <authorList>
            <person name="Yoshida K."/>
            <person name="Sommer R.J."/>
        </authorList>
    </citation>
    <scope>NUCLEOTIDE SEQUENCE</scope>
    <source>
        <strain evidence="2">RS0144</strain>
    </source>
</reference>
<gene>
    <name evidence="2" type="ORF">PENTCL1PPCAC_24218</name>
</gene>
<organism evidence="2 3">
    <name type="scientific">Pristionchus entomophagus</name>
    <dbReference type="NCBI Taxonomy" id="358040"/>
    <lineage>
        <taxon>Eukaryota</taxon>
        <taxon>Metazoa</taxon>
        <taxon>Ecdysozoa</taxon>
        <taxon>Nematoda</taxon>
        <taxon>Chromadorea</taxon>
        <taxon>Rhabditida</taxon>
        <taxon>Rhabditina</taxon>
        <taxon>Diplogasteromorpha</taxon>
        <taxon>Diplogasteroidea</taxon>
        <taxon>Neodiplogasteridae</taxon>
        <taxon>Pristionchus</taxon>
    </lineage>
</organism>
<dbReference type="SUPFAM" id="SSF81383">
    <property type="entry name" value="F-box domain"/>
    <property type="match status" value="1"/>
</dbReference>
<accession>A0AAV5U5C3</accession>
<proteinExistence type="predicted"/>
<name>A0AAV5U5C3_9BILA</name>
<dbReference type="AlphaFoldDB" id="A0AAV5U5C3"/>
<dbReference type="EMBL" id="BTSX01000005">
    <property type="protein sequence ID" value="GMT02044.1"/>
    <property type="molecule type" value="Genomic_DNA"/>
</dbReference>
<dbReference type="Proteomes" id="UP001432027">
    <property type="component" value="Unassembled WGS sequence"/>
</dbReference>
<evidence type="ECO:0000313" key="3">
    <source>
        <dbReference type="Proteomes" id="UP001432027"/>
    </source>
</evidence>